<name>A0A1I5R8I0_9RHOB</name>
<protein>
    <submittedName>
        <fullName evidence="1">Squalene/phytoene synthase</fullName>
    </submittedName>
</protein>
<dbReference type="Gene3D" id="1.10.600.10">
    <property type="entry name" value="Farnesyl Diphosphate Synthase"/>
    <property type="match status" value="1"/>
</dbReference>
<sequence length="250" mass="27618">MTLQACAELVERGDPDRFLAAMAAPPAARDVLFPVYAFNLEVARAPWVTQEPMIAEMRLQWWRDALEEIASGSNVRRHEVVGPLSEVLDAEGARLLDDLIEARRRDIEGEPFEDEAAFWAYLDATAGHLMWVAARALGAAEDDQPEVRRVAQAQGLANWFLAIPELEARGRRPLADGRGEAVQRLAREGLQQLRGARVSRVARPAVLPAWRAGALLGQAAEEPGRVAEGRLVQSEFARRAGLMRFALIGR</sequence>
<evidence type="ECO:0000313" key="1">
    <source>
        <dbReference type="EMBL" id="SFP54803.1"/>
    </source>
</evidence>
<dbReference type="InterPro" id="IPR002060">
    <property type="entry name" value="Squ/phyt_synthse"/>
</dbReference>
<dbReference type="Proteomes" id="UP000199356">
    <property type="component" value="Unassembled WGS sequence"/>
</dbReference>
<dbReference type="AlphaFoldDB" id="A0A1I5R8I0"/>
<gene>
    <name evidence="1" type="ORF">SAMN04488047_10847</name>
</gene>
<accession>A0A1I5R8I0</accession>
<dbReference type="STRING" id="441119.SAMN04488047_10847"/>
<dbReference type="RefSeq" id="WP_093421773.1">
    <property type="nucleotide sequence ID" value="NZ_FOXA01000008.1"/>
</dbReference>
<keyword evidence="2" id="KW-1185">Reference proteome</keyword>
<organism evidence="1 2">
    <name type="scientific">Tranquillimonas alkanivorans</name>
    <dbReference type="NCBI Taxonomy" id="441119"/>
    <lineage>
        <taxon>Bacteria</taxon>
        <taxon>Pseudomonadati</taxon>
        <taxon>Pseudomonadota</taxon>
        <taxon>Alphaproteobacteria</taxon>
        <taxon>Rhodobacterales</taxon>
        <taxon>Roseobacteraceae</taxon>
        <taxon>Tranquillimonas</taxon>
    </lineage>
</organism>
<evidence type="ECO:0000313" key="2">
    <source>
        <dbReference type="Proteomes" id="UP000199356"/>
    </source>
</evidence>
<dbReference type="SUPFAM" id="SSF48576">
    <property type="entry name" value="Terpenoid synthases"/>
    <property type="match status" value="1"/>
</dbReference>
<dbReference type="InterPro" id="IPR008949">
    <property type="entry name" value="Isoprenoid_synthase_dom_sf"/>
</dbReference>
<proteinExistence type="predicted"/>
<dbReference type="EMBL" id="FOXA01000008">
    <property type="protein sequence ID" value="SFP54803.1"/>
    <property type="molecule type" value="Genomic_DNA"/>
</dbReference>
<dbReference type="Pfam" id="PF00494">
    <property type="entry name" value="SQS_PSY"/>
    <property type="match status" value="1"/>
</dbReference>
<reference evidence="1 2" key="1">
    <citation type="submission" date="2016-10" db="EMBL/GenBank/DDBJ databases">
        <authorList>
            <person name="de Groot N.N."/>
        </authorList>
    </citation>
    <scope>NUCLEOTIDE SEQUENCE [LARGE SCALE GENOMIC DNA]</scope>
    <source>
        <strain evidence="1 2">DSM 19547</strain>
    </source>
</reference>
<dbReference type="OrthoDB" id="9814909at2"/>